<comment type="caution">
    <text evidence="8">The sequence shown here is derived from an EMBL/GenBank/DDBJ whole genome shotgun (WGS) entry which is preliminary data.</text>
</comment>
<dbReference type="GO" id="GO:0009712">
    <property type="term" value="P:catechol-containing compound metabolic process"/>
    <property type="evidence" value="ECO:0007669"/>
    <property type="project" value="InterPro"/>
</dbReference>
<dbReference type="PANTHER" id="PTHR33711">
    <property type="entry name" value="DIOXYGENASE, PUTATIVE (AFU_ORTHOLOGUE AFUA_2G02910)-RELATED"/>
    <property type="match status" value="1"/>
</dbReference>
<dbReference type="SUPFAM" id="SSF49482">
    <property type="entry name" value="Aromatic compound dioxygenase"/>
    <property type="match status" value="1"/>
</dbReference>
<protein>
    <recommendedName>
        <fullName evidence="7">Intradiol ring-cleavage dioxygenases domain-containing protein</fullName>
    </recommendedName>
</protein>
<dbReference type="Proteomes" id="UP000279236">
    <property type="component" value="Unassembled WGS sequence"/>
</dbReference>
<evidence type="ECO:0000259" key="7">
    <source>
        <dbReference type="PROSITE" id="PS00083"/>
    </source>
</evidence>
<keyword evidence="9" id="KW-1185">Reference proteome</keyword>
<dbReference type="OrthoDB" id="5238185at2759"/>
<dbReference type="STRING" id="105984.A0A427XET4"/>
<evidence type="ECO:0000313" key="9">
    <source>
        <dbReference type="Proteomes" id="UP000279236"/>
    </source>
</evidence>
<evidence type="ECO:0000256" key="1">
    <source>
        <dbReference type="ARBA" id="ARBA00001965"/>
    </source>
</evidence>
<accession>A0A427XET4</accession>
<dbReference type="Pfam" id="PF04444">
    <property type="entry name" value="Dioxygenase_N"/>
    <property type="match status" value="1"/>
</dbReference>
<evidence type="ECO:0000256" key="6">
    <source>
        <dbReference type="ARBA" id="ARBA00023004"/>
    </source>
</evidence>
<keyword evidence="6" id="KW-0408">Iron</keyword>
<evidence type="ECO:0000256" key="4">
    <source>
        <dbReference type="ARBA" id="ARBA00022964"/>
    </source>
</evidence>
<dbReference type="GO" id="GO:0018576">
    <property type="term" value="F:catechol 1,2-dioxygenase activity"/>
    <property type="evidence" value="ECO:0007669"/>
    <property type="project" value="InterPro"/>
</dbReference>
<dbReference type="InterPro" id="IPR050770">
    <property type="entry name" value="Intradiol_RC_Dioxygenase"/>
</dbReference>
<dbReference type="Pfam" id="PF00775">
    <property type="entry name" value="Dioxygenase_C"/>
    <property type="match status" value="1"/>
</dbReference>
<reference evidence="8 9" key="1">
    <citation type="submission" date="2018-11" db="EMBL/GenBank/DDBJ databases">
        <title>Genome sequence of Apiotrichum porosum DSM 27194.</title>
        <authorList>
            <person name="Aliyu H."/>
            <person name="Gorte O."/>
            <person name="Ochsenreither K."/>
        </authorList>
    </citation>
    <scope>NUCLEOTIDE SEQUENCE [LARGE SCALE GENOMIC DNA]</scope>
    <source>
        <strain evidence="8 9">DSM 27194</strain>
    </source>
</reference>
<dbReference type="InterPro" id="IPR007535">
    <property type="entry name" value="Catechol_dOase_N"/>
</dbReference>
<keyword evidence="3" id="KW-0479">Metal-binding</keyword>
<keyword evidence="5" id="KW-0560">Oxidoreductase</keyword>
<evidence type="ECO:0000256" key="3">
    <source>
        <dbReference type="ARBA" id="ARBA00022723"/>
    </source>
</evidence>
<dbReference type="RefSeq" id="XP_028472567.1">
    <property type="nucleotide sequence ID" value="XM_028619071.1"/>
</dbReference>
<dbReference type="InterPro" id="IPR015889">
    <property type="entry name" value="Intradiol_dOase_core"/>
</dbReference>
<dbReference type="PROSITE" id="PS00083">
    <property type="entry name" value="INTRADIOL_DIOXYGENAS"/>
    <property type="match status" value="1"/>
</dbReference>
<dbReference type="AlphaFoldDB" id="A0A427XET4"/>
<evidence type="ECO:0000256" key="2">
    <source>
        <dbReference type="ARBA" id="ARBA00007825"/>
    </source>
</evidence>
<sequence length="297" mass="33380">MSNYDFEGYTKSVIDAIGDKASPRVKEVFPILIRKIHEFLIEADITSEEWIDACNLMVQAGQVSSDKRNEVVLVTDVLGIESLVNTLDQTRAQRKGKGSGEDTTSSAILGPFYRAGVPVQANGTTIIRELEEGAPYTHLHGVIYDSNGKPLPNALVDIWHDAPDGLYDAQTPEKAEYHCRGRFRTDEEGRYSTICLKPTPYPIPFDFSAGTLLNLMDRHPYRPAHIHFWVEAKDHVTLVTQVFDSESDYLKDDSVFAVKDDLVVNFKPISANFAAPSDLVGRMKYELEQDFHLERSQ</sequence>
<name>A0A427XET4_9TREE</name>
<dbReference type="InterPro" id="IPR000627">
    <property type="entry name" value="Intradiol_dOase_C"/>
</dbReference>
<evidence type="ECO:0000313" key="8">
    <source>
        <dbReference type="EMBL" id="RSH77420.1"/>
    </source>
</evidence>
<dbReference type="GeneID" id="39587929"/>
<dbReference type="PANTHER" id="PTHR33711:SF7">
    <property type="entry name" value="INTRADIOL RING-CLEAVAGE DIOXYGENASES DOMAIN-CONTAINING PROTEIN-RELATED"/>
    <property type="match status" value="1"/>
</dbReference>
<comment type="cofactor">
    <cofactor evidence="1">
        <name>Fe(3+)</name>
        <dbReference type="ChEBI" id="CHEBI:29034"/>
    </cofactor>
</comment>
<evidence type="ECO:0000256" key="5">
    <source>
        <dbReference type="ARBA" id="ARBA00023002"/>
    </source>
</evidence>
<dbReference type="GO" id="GO:0008199">
    <property type="term" value="F:ferric iron binding"/>
    <property type="evidence" value="ECO:0007669"/>
    <property type="project" value="InterPro"/>
</dbReference>
<gene>
    <name evidence="8" type="ORF">EHS24_003386</name>
</gene>
<keyword evidence="4" id="KW-0223">Dioxygenase</keyword>
<comment type="similarity">
    <text evidence="2">Belongs to the intradiol ring-cleavage dioxygenase family.</text>
</comment>
<dbReference type="Gene3D" id="2.60.130.10">
    <property type="entry name" value="Aromatic compound dioxygenase"/>
    <property type="match status" value="1"/>
</dbReference>
<feature type="domain" description="Intradiol ring-cleavage dioxygenases" evidence="7">
    <location>
        <begin position="139"/>
        <end position="167"/>
    </location>
</feature>
<dbReference type="EMBL" id="RSCE01000016">
    <property type="protein sequence ID" value="RSH77420.1"/>
    <property type="molecule type" value="Genomic_DNA"/>
</dbReference>
<proteinExistence type="inferred from homology"/>
<organism evidence="8 9">
    <name type="scientific">Apiotrichum porosum</name>
    <dbReference type="NCBI Taxonomy" id="105984"/>
    <lineage>
        <taxon>Eukaryota</taxon>
        <taxon>Fungi</taxon>
        <taxon>Dikarya</taxon>
        <taxon>Basidiomycota</taxon>
        <taxon>Agaricomycotina</taxon>
        <taxon>Tremellomycetes</taxon>
        <taxon>Trichosporonales</taxon>
        <taxon>Trichosporonaceae</taxon>
        <taxon>Apiotrichum</taxon>
    </lineage>
</organism>